<feature type="region of interest" description="Disordered" evidence="1">
    <location>
        <begin position="156"/>
        <end position="197"/>
    </location>
</feature>
<sequence length="477" mass="50296">MIRSFFVSIILLAAAAPAFAGVVITEIMYDLDGADTGREWVEIKNTGSSQVDLTDWKLFEANTNHGITAADPQTLMLPASAYAIIADRVEKFLIDHPNFTGILFDSSFSLSNTGETIGIRNSEAADIDSVAYSSGWGAAGDGNSLQKAGNEWIAALPTPGAPNANTSTQSQAVSEEESPQTSSEGGGPVEMAESSSKIKASAGADRTVLAGAEVVFEGSAEGFVDATADKIRFHWNFGDGKTGDGNKVAHKFSFPGIYEVLLTVSFAGISVSDSAKITVVENPVVLSEIKYGKFIEIYNASARKIDFSGFGLALGGAKPFYFPEGTFLSPWAYLALDGELLGFEIPQSGEIKILYPNGKVLLSSMYPNFILGEKESLSLVDDAWTKSKITPGAKNEILKTFSVPAAKGGAQPRLGAGEPASSGAEKKDDVETINLTASANNTALPEFLTDGGIWLFSGLGAGILGGLAIFFAKRFWA</sequence>
<evidence type="ECO:0000313" key="6">
    <source>
        <dbReference type="EMBL" id="KKT59965.1"/>
    </source>
</evidence>
<dbReference type="InterPro" id="IPR000601">
    <property type="entry name" value="PKD_dom"/>
</dbReference>
<dbReference type="SUPFAM" id="SSF49299">
    <property type="entry name" value="PKD domain"/>
    <property type="match status" value="1"/>
</dbReference>
<feature type="compositionally biased region" description="Polar residues" evidence="1">
    <location>
        <begin position="163"/>
        <end position="183"/>
    </location>
</feature>
<dbReference type="PATRIC" id="fig|1618645.3.peg.488"/>
<name>A0A0G1ILA8_9BACT</name>
<dbReference type="PROSITE" id="PS51841">
    <property type="entry name" value="LTD"/>
    <property type="match status" value="1"/>
</dbReference>
<dbReference type="InterPro" id="IPR013783">
    <property type="entry name" value="Ig-like_fold"/>
</dbReference>
<organism evidence="6 7">
    <name type="scientific">Candidatus Giovannonibacteria bacterium GW2011_GWA1_44_25</name>
    <dbReference type="NCBI Taxonomy" id="1618645"/>
    <lineage>
        <taxon>Bacteria</taxon>
        <taxon>Candidatus Giovannoniibacteriota</taxon>
    </lineage>
</organism>
<feature type="domain" description="PKD" evidence="4">
    <location>
        <begin position="225"/>
        <end position="279"/>
    </location>
</feature>
<dbReference type="Pfam" id="PF18911">
    <property type="entry name" value="PKD_4"/>
    <property type="match status" value="1"/>
</dbReference>
<dbReference type="EMBL" id="LCIR01000005">
    <property type="protein sequence ID" value="KKT59965.1"/>
    <property type="molecule type" value="Genomic_DNA"/>
</dbReference>
<dbReference type="InterPro" id="IPR036415">
    <property type="entry name" value="Lamin_tail_dom_sf"/>
</dbReference>
<feature type="region of interest" description="Disordered" evidence="1">
    <location>
        <begin position="409"/>
        <end position="428"/>
    </location>
</feature>
<dbReference type="InterPro" id="IPR022409">
    <property type="entry name" value="PKD/Chitinase_dom"/>
</dbReference>
<dbReference type="AlphaFoldDB" id="A0A0G1ILA8"/>
<evidence type="ECO:0000259" key="4">
    <source>
        <dbReference type="PROSITE" id="PS50093"/>
    </source>
</evidence>
<evidence type="ECO:0000256" key="2">
    <source>
        <dbReference type="SAM" id="Phobius"/>
    </source>
</evidence>
<keyword evidence="3" id="KW-0732">Signal</keyword>
<evidence type="ECO:0000313" key="7">
    <source>
        <dbReference type="Proteomes" id="UP000034087"/>
    </source>
</evidence>
<keyword evidence="2" id="KW-0812">Transmembrane</keyword>
<dbReference type="PROSITE" id="PS50093">
    <property type="entry name" value="PKD"/>
    <property type="match status" value="1"/>
</dbReference>
<keyword evidence="2" id="KW-0472">Membrane</keyword>
<feature type="signal peptide" evidence="3">
    <location>
        <begin position="1"/>
        <end position="20"/>
    </location>
</feature>
<feature type="domain" description="LTD" evidence="5">
    <location>
        <begin position="10"/>
        <end position="134"/>
    </location>
</feature>
<evidence type="ECO:0000259" key="5">
    <source>
        <dbReference type="PROSITE" id="PS51841"/>
    </source>
</evidence>
<feature type="chain" id="PRO_5002537687" description="Phospholipase D/competence protein ComEA helix-hairpin-helix domain protein" evidence="3">
    <location>
        <begin position="21"/>
        <end position="477"/>
    </location>
</feature>
<protein>
    <recommendedName>
        <fullName evidence="8">Phospholipase D/competence protein ComEA helix-hairpin-helix domain protein</fullName>
    </recommendedName>
</protein>
<dbReference type="InterPro" id="IPR001322">
    <property type="entry name" value="Lamin_tail_dom"/>
</dbReference>
<dbReference type="SMART" id="SM00089">
    <property type="entry name" value="PKD"/>
    <property type="match status" value="1"/>
</dbReference>
<evidence type="ECO:0008006" key="8">
    <source>
        <dbReference type="Google" id="ProtNLM"/>
    </source>
</evidence>
<accession>A0A0G1ILA8</accession>
<dbReference type="Pfam" id="PF00932">
    <property type="entry name" value="LTD"/>
    <property type="match status" value="1"/>
</dbReference>
<dbReference type="SUPFAM" id="SSF74853">
    <property type="entry name" value="Lamin A/C globular tail domain"/>
    <property type="match status" value="2"/>
</dbReference>
<comment type="caution">
    <text evidence="6">The sequence shown here is derived from an EMBL/GenBank/DDBJ whole genome shotgun (WGS) entry which is preliminary data.</text>
</comment>
<dbReference type="Proteomes" id="UP000034087">
    <property type="component" value="Unassembled WGS sequence"/>
</dbReference>
<evidence type="ECO:0000256" key="3">
    <source>
        <dbReference type="SAM" id="SignalP"/>
    </source>
</evidence>
<dbReference type="Gene3D" id="2.60.40.1260">
    <property type="entry name" value="Lamin Tail domain"/>
    <property type="match status" value="1"/>
</dbReference>
<gene>
    <name evidence="6" type="ORF">UW53_C0005G0048</name>
</gene>
<dbReference type="CDD" id="cd00146">
    <property type="entry name" value="PKD"/>
    <property type="match status" value="1"/>
</dbReference>
<evidence type="ECO:0000256" key="1">
    <source>
        <dbReference type="SAM" id="MobiDB-lite"/>
    </source>
</evidence>
<dbReference type="Gene3D" id="2.60.40.10">
    <property type="entry name" value="Immunoglobulins"/>
    <property type="match status" value="1"/>
</dbReference>
<feature type="transmembrane region" description="Helical" evidence="2">
    <location>
        <begin position="453"/>
        <end position="472"/>
    </location>
</feature>
<reference evidence="6 7" key="1">
    <citation type="journal article" date="2015" name="Nature">
        <title>rRNA introns, odd ribosomes, and small enigmatic genomes across a large radiation of phyla.</title>
        <authorList>
            <person name="Brown C.T."/>
            <person name="Hug L.A."/>
            <person name="Thomas B.C."/>
            <person name="Sharon I."/>
            <person name="Castelle C.J."/>
            <person name="Singh A."/>
            <person name="Wilkins M.J."/>
            <person name="Williams K.H."/>
            <person name="Banfield J.F."/>
        </authorList>
    </citation>
    <scope>NUCLEOTIDE SEQUENCE [LARGE SCALE GENOMIC DNA]</scope>
</reference>
<dbReference type="InterPro" id="IPR035986">
    <property type="entry name" value="PKD_dom_sf"/>
</dbReference>
<keyword evidence="2" id="KW-1133">Transmembrane helix</keyword>
<proteinExistence type="predicted"/>